<keyword evidence="4" id="KW-1185">Reference proteome</keyword>
<proteinExistence type="predicted"/>
<dbReference type="eggNOG" id="ENOG502T4B1">
    <property type="taxonomic scope" value="Eukaryota"/>
</dbReference>
<dbReference type="InterPro" id="IPR045518">
    <property type="entry name" value="2EXR"/>
</dbReference>
<evidence type="ECO:0000259" key="1">
    <source>
        <dbReference type="Pfam" id="PF20150"/>
    </source>
</evidence>
<reference evidence="3" key="4">
    <citation type="journal article" date="2015" name="G3 (Bethesda)">
        <title>Genome sequences of three phytopathogenic species of the Magnaporthaceae family of fungi.</title>
        <authorList>
            <person name="Okagaki L.H."/>
            <person name="Nunes C.C."/>
            <person name="Sailsbery J."/>
            <person name="Clay B."/>
            <person name="Brown D."/>
            <person name="John T."/>
            <person name="Oh Y."/>
            <person name="Young N."/>
            <person name="Fitzgerald M."/>
            <person name="Haas B.J."/>
            <person name="Zeng Q."/>
            <person name="Young S."/>
            <person name="Adiconis X."/>
            <person name="Fan L."/>
            <person name="Levin J.Z."/>
            <person name="Mitchell T.K."/>
            <person name="Okubara P.A."/>
            <person name="Farman M.L."/>
            <person name="Kohn L.M."/>
            <person name="Birren B."/>
            <person name="Ma L.-J."/>
            <person name="Dean R.A."/>
        </authorList>
    </citation>
    <scope>NUCLEOTIDE SEQUENCE</scope>
    <source>
        <strain evidence="3">ATCC 64411 / 73-15</strain>
    </source>
</reference>
<dbReference type="OrthoDB" id="3596450at2759"/>
<dbReference type="Pfam" id="PF20150">
    <property type="entry name" value="2EXR"/>
    <property type="match status" value="1"/>
</dbReference>
<dbReference type="EnsemblFungi" id="MAPG_09275T0">
    <property type="protein sequence ID" value="MAPG_09275T0"/>
    <property type="gene ID" value="MAPG_09275"/>
</dbReference>
<dbReference type="Proteomes" id="UP000011715">
    <property type="component" value="Unassembled WGS sequence"/>
</dbReference>
<evidence type="ECO:0000313" key="3">
    <source>
        <dbReference type="EnsemblFungi" id="MAPG_09275T0"/>
    </source>
</evidence>
<reference evidence="3" key="5">
    <citation type="submission" date="2015-06" db="UniProtKB">
        <authorList>
            <consortium name="EnsemblFungi"/>
        </authorList>
    </citation>
    <scope>IDENTIFICATION</scope>
    <source>
        <strain evidence="3">ATCC 64411</strain>
    </source>
</reference>
<evidence type="ECO:0000313" key="2">
    <source>
        <dbReference type="EMBL" id="KLU90311.1"/>
    </source>
</evidence>
<sequence>MTPDARALPRFSQLPKELRDQIWSYAANEPDRKPGVHFLSVSDHESWIAEDEDKDLVGSLKRLLTTDAVDGALPVRFYASARPNESSPGGGPGRNPSTYMTNQGMWAACLESRAVMTRKMSHAHNKAKLCFPVGNSSRCFEVLPQDLICVKTFDLARTFVDITTPEYPYRGAEHVAWEFDPTMLPFVDGDDFNKLLSAKPPNRKLEDVQYDVAKAAAGAKACLERFWLIDYRIKRLAAPGHDQPKREGRKNRFVFYGNGCRFVEVQLGDTEWEYCGLPPASAAEVEGSVFWIRRQLEIAYWEFYRRENGHDDPYYPLFQFWPEELAYEIQDGGFEDGATTGVLACEDWE</sequence>
<evidence type="ECO:0000313" key="4">
    <source>
        <dbReference type="Proteomes" id="UP000011715"/>
    </source>
</evidence>
<protein>
    <recommendedName>
        <fullName evidence="1">2EXR domain-containing protein</fullName>
    </recommendedName>
</protein>
<dbReference type="EMBL" id="ADBL01002271">
    <property type="status" value="NOT_ANNOTATED_CDS"/>
    <property type="molecule type" value="Genomic_DNA"/>
</dbReference>
<feature type="domain" description="2EXR" evidence="1">
    <location>
        <begin position="9"/>
        <end position="120"/>
    </location>
</feature>
<reference evidence="2" key="3">
    <citation type="submission" date="2011-03" db="EMBL/GenBank/DDBJ databases">
        <title>Annotation of Magnaporthe poae ATCC 64411.</title>
        <authorList>
            <person name="Ma L.-J."/>
            <person name="Dead R."/>
            <person name="Young S.K."/>
            <person name="Zeng Q."/>
            <person name="Gargeya S."/>
            <person name="Fitzgerald M."/>
            <person name="Haas B."/>
            <person name="Abouelleil A."/>
            <person name="Alvarado L."/>
            <person name="Arachchi H.M."/>
            <person name="Berlin A."/>
            <person name="Brown A."/>
            <person name="Chapman S.B."/>
            <person name="Chen Z."/>
            <person name="Dunbar C."/>
            <person name="Freedman E."/>
            <person name="Gearin G."/>
            <person name="Gellesch M."/>
            <person name="Goldberg J."/>
            <person name="Griggs A."/>
            <person name="Gujja S."/>
            <person name="Heiman D."/>
            <person name="Howarth C."/>
            <person name="Larson L."/>
            <person name="Lui A."/>
            <person name="MacDonald P.J.P."/>
            <person name="Mehta T."/>
            <person name="Montmayeur A."/>
            <person name="Murphy C."/>
            <person name="Neiman D."/>
            <person name="Pearson M."/>
            <person name="Priest M."/>
            <person name="Roberts A."/>
            <person name="Saif S."/>
            <person name="Shea T."/>
            <person name="Shenoy N."/>
            <person name="Sisk P."/>
            <person name="Stolte C."/>
            <person name="Sykes S."/>
            <person name="Yandava C."/>
            <person name="Wortman J."/>
            <person name="Nusbaum C."/>
            <person name="Birren B."/>
        </authorList>
    </citation>
    <scope>NUCLEOTIDE SEQUENCE</scope>
    <source>
        <strain evidence="2">ATCC 64411</strain>
    </source>
</reference>
<reference evidence="2" key="2">
    <citation type="submission" date="2010-05" db="EMBL/GenBank/DDBJ databases">
        <title>The Genome Sequence of Magnaporthe poae strain ATCC 64411.</title>
        <authorList>
            <consortium name="The Broad Institute Genome Sequencing Platform"/>
            <consortium name="Broad Institute Genome Sequencing Center for Infectious Disease"/>
            <person name="Ma L.-J."/>
            <person name="Dead R."/>
            <person name="Young S."/>
            <person name="Zeng Q."/>
            <person name="Koehrsen M."/>
            <person name="Alvarado L."/>
            <person name="Berlin A."/>
            <person name="Chapman S.B."/>
            <person name="Chen Z."/>
            <person name="Freedman E."/>
            <person name="Gellesch M."/>
            <person name="Goldberg J."/>
            <person name="Griggs A."/>
            <person name="Gujja S."/>
            <person name="Heilman E.R."/>
            <person name="Heiman D."/>
            <person name="Hepburn T."/>
            <person name="Howarth C."/>
            <person name="Jen D."/>
            <person name="Larson L."/>
            <person name="Mehta T."/>
            <person name="Neiman D."/>
            <person name="Pearson M."/>
            <person name="Roberts A."/>
            <person name="Saif S."/>
            <person name="Shea T."/>
            <person name="Shenoy N."/>
            <person name="Sisk P."/>
            <person name="Stolte C."/>
            <person name="Sykes S."/>
            <person name="Walk T."/>
            <person name="White J."/>
            <person name="Yandava C."/>
            <person name="Haas B."/>
            <person name="Nusbaum C."/>
            <person name="Birren B."/>
        </authorList>
    </citation>
    <scope>NUCLEOTIDE SEQUENCE</scope>
    <source>
        <strain evidence="2">ATCC 64411</strain>
    </source>
</reference>
<dbReference type="VEuPathDB" id="FungiDB:MAPG_09275"/>
<accession>A0A0C4E9I5</accession>
<name>A0A0C4E9I5_MAGP6</name>
<dbReference type="AlphaFoldDB" id="A0A0C4E9I5"/>
<organism evidence="3 4">
    <name type="scientific">Magnaporthiopsis poae (strain ATCC 64411 / 73-15)</name>
    <name type="common">Kentucky bluegrass fungus</name>
    <name type="synonym">Magnaporthe poae</name>
    <dbReference type="NCBI Taxonomy" id="644358"/>
    <lineage>
        <taxon>Eukaryota</taxon>
        <taxon>Fungi</taxon>
        <taxon>Dikarya</taxon>
        <taxon>Ascomycota</taxon>
        <taxon>Pezizomycotina</taxon>
        <taxon>Sordariomycetes</taxon>
        <taxon>Sordariomycetidae</taxon>
        <taxon>Magnaporthales</taxon>
        <taxon>Magnaporthaceae</taxon>
        <taxon>Magnaporthiopsis</taxon>
    </lineage>
</organism>
<gene>
    <name evidence="2" type="ORF">MAPG_09275</name>
</gene>
<dbReference type="EMBL" id="GL876974">
    <property type="protein sequence ID" value="KLU90311.1"/>
    <property type="molecule type" value="Genomic_DNA"/>
</dbReference>
<reference evidence="4" key="1">
    <citation type="submission" date="2010-05" db="EMBL/GenBank/DDBJ databases">
        <title>The genome sequence of Magnaporthe poae strain ATCC 64411.</title>
        <authorList>
            <person name="Ma L.-J."/>
            <person name="Dead R."/>
            <person name="Young S."/>
            <person name="Zeng Q."/>
            <person name="Koehrsen M."/>
            <person name="Alvarado L."/>
            <person name="Berlin A."/>
            <person name="Chapman S.B."/>
            <person name="Chen Z."/>
            <person name="Freedman E."/>
            <person name="Gellesch M."/>
            <person name="Goldberg J."/>
            <person name="Griggs A."/>
            <person name="Gujja S."/>
            <person name="Heilman E.R."/>
            <person name="Heiman D."/>
            <person name="Hepburn T."/>
            <person name="Howarth C."/>
            <person name="Jen D."/>
            <person name="Larson L."/>
            <person name="Mehta T."/>
            <person name="Neiman D."/>
            <person name="Pearson M."/>
            <person name="Roberts A."/>
            <person name="Saif S."/>
            <person name="Shea T."/>
            <person name="Shenoy N."/>
            <person name="Sisk P."/>
            <person name="Stolte C."/>
            <person name="Sykes S."/>
            <person name="Walk T."/>
            <person name="White J."/>
            <person name="Yandava C."/>
            <person name="Haas B."/>
            <person name="Nusbaum C."/>
            <person name="Birren B."/>
        </authorList>
    </citation>
    <scope>NUCLEOTIDE SEQUENCE [LARGE SCALE GENOMIC DNA]</scope>
    <source>
        <strain evidence="4">ATCC 64411 / 73-15</strain>
    </source>
</reference>